<dbReference type="PANTHER" id="PTHR39193:SF1">
    <property type="entry name" value="5-DEOXY-GLUCURONATE ISOMERASE"/>
    <property type="match status" value="1"/>
</dbReference>
<comment type="caution">
    <text evidence="3">The sequence shown here is derived from an EMBL/GenBank/DDBJ whole genome shotgun (WGS) entry which is preliminary data.</text>
</comment>
<dbReference type="NCBIfam" id="TIGR04378">
    <property type="entry name" value="myo_inos_iolB"/>
    <property type="match status" value="1"/>
</dbReference>
<gene>
    <name evidence="3" type="primary">iolB</name>
    <name evidence="3" type="ORF">KHB02_14375</name>
</gene>
<dbReference type="InterPro" id="IPR011051">
    <property type="entry name" value="RmlC_Cupin_sf"/>
</dbReference>
<accession>A0A942SZR8</accession>
<evidence type="ECO:0000313" key="3">
    <source>
        <dbReference type="EMBL" id="MBS4182581.1"/>
    </source>
</evidence>
<dbReference type="PANTHER" id="PTHR39193">
    <property type="entry name" value="5-DEOXY-GLUCURONATE ISOMERASE"/>
    <property type="match status" value="1"/>
</dbReference>
<dbReference type="EMBL" id="JAGYPE010000002">
    <property type="protein sequence ID" value="MBS4182581.1"/>
    <property type="molecule type" value="Genomic_DNA"/>
</dbReference>
<dbReference type="Pfam" id="PF04962">
    <property type="entry name" value="KduI"/>
    <property type="match status" value="1"/>
</dbReference>
<dbReference type="InterPro" id="IPR014710">
    <property type="entry name" value="RmlC-like_jellyroll"/>
</dbReference>
<proteinExistence type="predicted"/>
<dbReference type="GO" id="GO:0019310">
    <property type="term" value="P:inositol catabolic process"/>
    <property type="evidence" value="ECO:0007669"/>
    <property type="project" value="UniProtKB-UniRule"/>
</dbReference>
<dbReference type="PIRSF" id="PIRSF036628">
    <property type="entry name" value="IolB"/>
    <property type="match status" value="1"/>
</dbReference>
<dbReference type="SUPFAM" id="SSF51182">
    <property type="entry name" value="RmlC-like cupins"/>
    <property type="match status" value="1"/>
</dbReference>
<dbReference type="InterPro" id="IPR024203">
    <property type="entry name" value="Deoxy-glucuronate_isom_IolB"/>
</dbReference>
<evidence type="ECO:0000256" key="1">
    <source>
        <dbReference type="ARBA" id="ARBA00023235"/>
    </source>
</evidence>
<dbReference type="Gene3D" id="2.60.120.10">
    <property type="entry name" value="Jelly Rolls"/>
    <property type="match status" value="2"/>
</dbReference>
<dbReference type="AlphaFoldDB" id="A0A942SZR8"/>
<dbReference type="GO" id="GO:0008880">
    <property type="term" value="F:glucuronate isomerase activity"/>
    <property type="evidence" value="ECO:0007669"/>
    <property type="project" value="InterPro"/>
</dbReference>
<dbReference type="EC" id="5.3.1.30" evidence="2"/>
<organism evidence="3">
    <name type="scientific">Neobacillus citreus</name>
    <dbReference type="NCBI Taxonomy" id="2833578"/>
    <lineage>
        <taxon>Bacteria</taxon>
        <taxon>Bacillati</taxon>
        <taxon>Bacillota</taxon>
        <taxon>Bacilli</taxon>
        <taxon>Bacillales</taxon>
        <taxon>Bacillaceae</taxon>
        <taxon>Neobacillus</taxon>
    </lineage>
</organism>
<dbReference type="GO" id="GO:0102482">
    <property type="term" value="F:5-deoxy-D-glucuronate isomerase activity"/>
    <property type="evidence" value="ECO:0007669"/>
    <property type="project" value="UniProtKB-EC"/>
</dbReference>
<reference evidence="3" key="1">
    <citation type="submission" date="2021-05" db="EMBL/GenBank/DDBJ databases">
        <title>Novel Bacillus species.</title>
        <authorList>
            <person name="Liu G."/>
        </authorList>
    </citation>
    <scope>NUCLEOTIDE SEQUENCE</scope>
    <source>
        <strain evidence="3">FJAT-50051</strain>
    </source>
</reference>
<evidence type="ECO:0000256" key="2">
    <source>
        <dbReference type="NCBIfam" id="TIGR04378"/>
    </source>
</evidence>
<keyword evidence="1 3" id="KW-0413">Isomerase</keyword>
<sequence>MTQQHWFNPKGSRPEDGWTDVVDGRVGGWAHTGIRTGELTDGGELRLPAAAVERIVVPLAGSFQVSYDGAAGTGSQALEGRSGVFEGPTDVLYLGSGSEARITGSGRVAVAEAPTETVKPTTYIARQDVPVEFRGAGQSSRQVHNFGTPAALDAVKFIVCEVITPAGNWSSYPPHKHDTNVPGEESNLEEIYYYEAAVSRGLEGIAPESADPFALHRTYASDDRPIDEFREVRTGDIALVPHGWHGPAVAAPGYDMYYLNVMAGPDPERVWNITDDPAHGWVRSAWASEPLDPRLPYRASEQKENA</sequence>
<dbReference type="InterPro" id="IPR021120">
    <property type="entry name" value="KduI/IolB_isomerase"/>
</dbReference>
<protein>
    <recommendedName>
        <fullName evidence="2">5-deoxy-glucuronate isomerase</fullName>
        <ecNumber evidence="2">5.3.1.30</ecNumber>
    </recommendedName>
</protein>
<name>A0A942SZR8_9BACI</name>